<dbReference type="Pfam" id="PF00534">
    <property type="entry name" value="Glycos_transf_1"/>
    <property type="match status" value="1"/>
</dbReference>
<organism evidence="4 5">
    <name type="scientific">Caballeronia arvi</name>
    <dbReference type="NCBI Taxonomy" id="1777135"/>
    <lineage>
        <taxon>Bacteria</taxon>
        <taxon>Pseudomonadati</taxon>
        <taxon>Pseudomonadota</taxon>
        <taxon>Betaproteobacteria</taxon>
        <taxon>Burkholderiales</taxon>
        <taxon>Burkholderiaceae</taxon>
        <taxon>Caballeronia</taxon>
    </lineage>
</organism>
<dbReference type="GO" id="GO:0016757">
    <property type="term" value="F:glycosyltransferase activity"/>
    <property type="evidence" value="ECO:0007669"/>
    <property type="project" value="UniProtKB-KW"/>
</dbReference>
<name>A0A158L094_9BURK</name>
<sequence>MERKHGPLFFIGAMPPPLHGMSNVNARMFAALSRRDINIHLFDIARHRNNTTAAATTNSERVIHHIFRFVSLMAFARGKKKTYLSLSGGFGQFRDLAFIVISRVFRAKIYIHHHSFAYLNKRKAITLLCVWAAGPRSDHIVLCERMAVLLSKQYQTRPNRISCLSNAAFLSSEERGMGRRQLRTVSFLSNITFEKGISTFFEVAGELKARKVPVRFMIAGPVALDVKGWLDLALAAAPEVQYVGPQYGLEKTRFFSQTDLLVFPSTYPNEAEPVTILEAFSFGVPVIATALGCIPSLVSDERGFVVPAQARLPLTIAGLIQQLIEDEITYRRLSENCNTYFESNTSGHLSALKRIVDSIECGRDFEGKT</sequence>
<dbReference type="Gene3D" id="3.40.50.2000">
    <property type="entry name" value="Glycogen Phosphorylase B"/>
    <property type="match status" value="2"/>
</dbReference>
<dbReference type="EMBL" id="FCOM02000072">
    <property type="protein sequence ID" value="SAL86429.1"/>
    <property type="molecule type" value="Genomic_DNA"/>
</dbReference>
<feature type="domain" description="Glycosyl transferase family 1" evidence="3">
    <location>
        <begin position="184"/>
        <end position="336"/>
    </location>
</feature>
<gene>
    <name evidence="4" type="ORF">AWB74_07699</name>
</gene>
<keyword evidence="5" id="KW-1185">Reference proteome</keyword>
<dbReference type="SUPFAM" id="SSF53756">
    <property type="entry name" value="UDP-Glycosyltransferase/glycogen phosphorylase"/>
    <property type="match status" value="1"/>
</dbReference>
<evidence type="ECO:0000256" key="1">
    <source>
        <dbReference type="ARBA" id="ARBA00022676"/>
    </source>
</evidence>
<proteinExistence type="predicted"/>
<keyword evidence="2 4" id="KW-0808">Transferase</keyword>
<evidence type="ECO:0000313" key="5">
    <source>
        <dbReference type="Proteomes" id="UP000055019"/>
    </source>
</evidence>
<accession>A0A158L094</accession>
<evidence type="ECO:0000313" key="4">
    <source>
        <dbReference type="EMBL" id="SAL86429.1"/>
    </source>
</evidence>
<dbReference type="OrthoDB" id="9775208at2"/>
<dbReference type="PANTHER" id="PTHR12526:SF510">
    <property type="entry name" value="D-INOSITOL 3-PHOSPHATE GLYCOSYLTRANSFERASE"/>
    <property type="match status" value="1"/>
</dbReference>
<reference evidence="4" key="1">
    <citation type="submission" date="2016-01" db="EMBL/GenBank/DDBJ databases">
        <authorList>
            <person name="Peeters C."/>
        </authorList>
    </citation>
    <scope>NUCLEOTIDE SEQUENCE [LARGE SCALE GENOMIC DNA]</scope>
    <source>
        <strain evidence="4">LMG 29317</strain>
    </source>
</reference>
<protein>
    <submittedName>
        <fullName evidence="4">Glycosyl transferase, group 1</fullName>
    </submittedName>
</protein>
<dbReference type="InterPro" id="IPR001296">
    <property type="entry name" value="Glyco_trans_1"/>
</dbReference>
<evidence type="ECO:0000256" key="2">
    <source>
        <dbReference type="ARBA" id="ARBA00022679"/>
    </source>
</evidence>
<dbReference type="AlphaFoldDB" id="A0A158L094"/>
<dbReference type="PANTHER" id="PTHR12526">
    <property type="entry name" value="GLYCOSYLTRANSFERASE"/>
    <property type="match status" value="1"/>
</dbReference>
<comment type="caution">
    <text evidence="4">The sequence shown here is derived from an EMBL/GenBank/DDBJ whole genome shotgun (WGS) entry which is preliminary data.</text>
</comment>
<evidence type="ECO:0000259" key="3">
    <source>
        <dbReference type="Pfam" id="PF00534"/>
    </source>
</evidence>
<dbReference type="CDD" id="cd03801">
    <property type="entry name" value="GT4_PimA-like"/>
    <property type="match status" value="1"/>
</dbReference>
<dbReference type="RefSeq" id="WP_087039435.1">
    <property type="nucleotide sequence ID" value="NZ_FCOM02000072.1"/>
</dbReference>
<dbReference type="Proteomes" id="UP000055019">
    <property type="component" value="Unassembled WGS sequence"/>
</dbReference>
<keyword evidence="1" id="KW-0328">Glycosyltransferase</keyword>